<keyword evidence="3" id="KW-1185">Reference proteome</keyword>
<sequence length="371" mass="39625">MREQLEAALDKILANVDQTDSADRQLAYDRLRSIFAKRAADYAQAHGPEVVERVNRLLEEIIGEREAQLSHLDPVPESAATWAMPEATFDYDTSDLQAEAQEPDSDPAAAIPSGDETFHSPPPPALTGSEGNYDSGQDDPGAEAYETGFDPVTDLHSGHGEPDAGAFSPGFDPAADLTYGQDDAEANPEPEPLEGGTGASGIASPRGGRTELLSGLAAGLVLGVAAVSGLAFLNVISLGGTQEAAVSPIMPEIEATRPQVEKGLELINMIKAQIEEKGTDAFPALVKSKGFVRIGKDLFPEVANAIPKDFRQDLYNIIVRRGENGGYKILINSNICPSAALMDPGLVDPRRSNYSYLCQYFGLWNEKGKDL</sequence>
<name>A0A2G1QNQ0_9HYPH</name>
<dbReference type="EMBL" id="PDVP01000005">
    <property type="protein sequence ID" value="PHP67156.1"/>
    <property type="molecule type" value="Genomic_DNA"/>
</dbReference>
<organism evidence="2 3">
    <name type="scientific">Zhengella mangrovi</name>
    <dbReference type="NCBI Taxonomy" id="1982044"/>
    <lineage>
        <taxon>Bacteria</taxon>
        <taxon>Pseudomonadati</taxon>
        <taxon>Pseudomonadota</taxon>
        <taxon>Alphaproteobacteria</taxon>
        <taxon>Hyphomicrobiales</taxon>
        <taxon>Notoacmeibacteraceae</taxon>
        <taxon>Zhengella</taxon>
    </lineage>
</organism>
<evidence type="ECO:0000313" key="2">
    <source>
        <dbReference type="EMBL" id="PHP67156.1"/>
    </source>
</evidence>
<feature type="region of interest" description="Disordered" evidence="1">
    <location>
        <begin position="98"/>
        <end position="204"/>
    </location>
</feature>
<proteinExistence type="predicted"/>
<dbReference type="Proteomes" id="UP000221168">
    <property type="component" value="Unassembled WGS sequence"/>
</dbReference>
<evidence type="ECO:0000313" key="3">
    <source>
        <dbReference type="Proteomes" id="UP000221168"/>
    </source>
</evidence>
<comment type="caution">
    <text evidence="2">The sequence shown here is derived from an EMBL/GenBank/DDBJ whole genome shotgun (WGS) entry which is preliminary data.</text>
</comment>
<dbReference type="RefSeq" id="WP_099306477.1">
    <property type="nucleotide sequence ID" value="NZ_PDVP01000005.1"/>
</dbReference>
<reference evidence="2 3" key="1">
    <citation type="submission" date="2017-10" db="EMBL/GenBank/DDBJ databases">
        <title>Sedimentibacterium mangrovi gen. nov., sp. nov., a novel member of family Phyllobacteriacea isolated from mangrove sediment.</title>
        <authorList>
            <person name="Liao H."/>
            <person name="Tian Y."/>
        </authorList>
    </citation>
    <scope>NUCLEOTIDE SEQUENCE [LARGE SCALE GENOMIC DNA]</scope>
    <source>
        <strain evidence="2 3">X9-2-2</strain>
    </source>
</reference>
<accession>A0A2G1QNQ0</accession>
<protein>
    <submittedName>
        <fullName evidence="2">Uncharacterized protein</fullName>
    </submittedName>
</protein>
<evidence type="ECO:0000256" key="1">
    <source>
        <dbReference type="SAM" id="MobiDB-lite"/>
    </source>
</evidence>
<gene>
    <name evidence="2" type="ORF">CSC94_11485</name>
</gene>
<feature type="compositionally biased region" description="Acidic residues" evidence="1">
    <location>
        <begin position="182"/>
        <end position="192"/>
    </location>
</feature>
<dbReference type="AlphaFoldDB" id="A0A2G1QNQ0"/>